<reference evidence="1" key="1">
    <citation type="submission" date="2023-10" db="EMBL/GenBank/DDBJ databases">
        <authorList>
            <person name="Rodriguez Cubillos JULIANA M."/>
            <person name="De Vega J."/>
        </authorList>
    </citation>
    <scope>NUCLEOTIDE SEQUENCE</scope>
</reference>
<proteinExistence type="predicted"/>
<organism evidence="1 2">
    <name type="scientific">Trifolium pratense</name>
    <name type="common">Red clover</name>
    <dbReference type="NCBI Taxonomy" id="57577"/>
    <lineage>
        <taxon>Eukaryota</taxon>
        <taxon>Viridiplantae</taxon>
        <taxon>Streptophyta</taxon>
        <taxon>Embryophyta</taxon>
        <taxon>Tracheophyta</taxon>
        <taxon>Spermatophyta</taxon>
        <taxon>Magnoliopsida</taxon>
        <taxon>eudicotyledons</taxon>
        <taxon>Gunneridae</taxon>
        <taxon>Pentapetalae</taxon>
        <taxon>rosids</taxon>
        <taxon>fabids</taxon>
        <taxon>Fabales</taxon>
        <taxon>Fabaceae</taxon>
        <taxon>Papilionoideae</taxon>
        <taxon>50 kb inversion clade</taxon>
        <taxon>NPAAA clade</taxon>
        <taxon>Hologalegina</taxon>
        <taxon>IRL clade</taxon>
        <taxon>Trifolieae</taxon>
        <taxon>Trifolium</taxon>
    </lineage>
</organism>
<comment type="caution">
    <text evidence="1">The sequence shown here is derived from an EMBL/GenBank/DDBJ whole genome shotgun (WGS) entry which is preliminary data.</text>
</comment>
<protein>
    <submittedName>
        <fullName evidence="1">Uncharacterized protein</fullName>
    </submittedName>
</protein>
<dbReference type="Proteomes" id="UP001177021">
    <property type="component" value="Unassembled WGS sequence"/>
</dbReference>
<sequence length="343" mass="38361">MAEEMQVVEPGRGLGKRKIGKNQSRKKSSKKQKVMQPPHGQKKVKINQKMKKLYNKRAREYNSDDDEDETTAPATTKTRGVASMKTRGVASITKKKHEEEDIESEELSEDEGEAGGQRTQKKNVTDKKVNFSEDEGEDDDDEIQPGITKFSEGCKAFKMAFKNIIKKSVSDDLLGPVLSAHKNLVIEKLAEEEAERKVKGEAKKEKLLIAEKGHVKPANYLDSHEKFLISVATKGVVKLFNAVNKAQVAQKGLDPSKNRDAKELKKRTKEAFYSELGKPAVGTSAKANASTSKGEDEQPSWAPLRDNYMLTNSRIKDWDKNMPDKNESDDMENISENSSSDED</sequence>
<name>A0ACB0J4I3_TRIPR</name>
<gene>
    <name evidence="1" type="ORF">MILVUS5_LOCUS9082</name>
</gene>
<accession>A0ACB0J4I3</accession>
<evidence type="ECO:0000313" key="2">
    <source>
        <dbReference type="Proteomes" id="UP001177021"/>
    </source>
</evidence>
<evidence type="ECO:0000313" key="1">
    <source>
        <dbReference type="EMBL" id="CAJ2638983.1"/>
    </source>
</evidence>
<keyword evidence="2" id="KW-1185">Reference proteome</keyword>
<dbReference type="EMBL" id="CASHSV030000024">
    <property type="protein sequence ID" value="CAJ2638983.1"/>
    <property type="molecule type" value="Genomic_DNA"/>
</dbReference>